<dbReference type="Proteomes" id="UP001152320">
    <property type="component" value="Chromosome 1"/>
</dbReference>
<proteinExistence type="predicted"/>
<organism evidence="1 2">
    <name type="scientific">Holothuria leucospilota</name>
    <name type="common">Black long sea cucumber</name>
    <name type="synonym">Mertensiothuria leucospilota</name>
    <dbReference type="NCBI Taxonomy" id="206669"/>
    <lineage>
        <taxon>Eukaryota</taxon>
        <taxon>Metazoa</taxon>
        <taxon>Echinodermata</taxon>
        <taxon>Eleutherozoa</taxon>
        <taxon>Echinozoa</taxon>
        <taxon>Holothuroidea</taxon>
        <taxon>Aspidochirotacea</taxon>
        <taxon>Aspidochirotida</taxon>
        <taxon>Holothuriidae</taxon>
        <taxon>Holothuria</taxon>
    </lineage>
</organism>
<name>A0A9Q1CLW1_HOLLE</name>
<accession>A0A9Q1CLW1</accession>
<gene>
    <name evidence="1" type="ORF">HOLleu_00147</name>
</gene>
<reference evidence="1" key="1">
    <citation type="submission" date="2021-10" db="EMBL/GenBank/DDBJ databases">
        <title>Tropical sea cucumber genome reveals ecological adaptation and Cuvierian tubules defense mechanism.</title>
        <authorList>
            <person name="Chen T."/>
        </authorList>
    </citation>
    <scope>NUCLEOTIDE SEQUENCE</scope>
    <source>
        <strain evidence="1">Nanhai2018</strain>
        <tissue evidence="1">Muscle</tissue>
    </source>
</reference>
<comment type="caution">
    <text evidence="1">The sequence shown here is derived from an EMBL/GenBank/DDBJ whole genome shotgun (WGS) entry which is preliminary data.</text>
</comment>
<evidence type="ECO:0000313" key="1">
    <source>
        <dbReference type="EMBL" id="KAJ8048002.1"/>
    </source>
</evidence>
<dbReference type="EMBL" id="JAIZAY010000001">
    <property type="protein sequence ID" value="KAJ8048002.1"/>
    <property type="molecule type" value="Genomic_DNA"/>
</dbReference>
<evidence type="ECO:0000313" key="2">
    <source>
        <dbReference type="Proteomes" id="UP001152320"/>
    </source>
</evidence>
<dbReference type="AlphaFoldDB" id="A0A9Q1CLW1"/>
<sequence length="118" mass="13555">MKVLTRDRINSILWVPPYNRFVVSTYLYSRFCTIACTRTQENGFVLVLTDFGSYALGLIQNFTLVLMRKMCTCIHTHNQIHSTCACTHNSVLTLQVCLTNPSFSYLTNVYCNSSFHLK</sequence>
<keyword evidence="2" id="KW-1185">Reference proteome</keyword>
<protein>
    <submittedName>
        <fullName evidence="1">Uncharacterized protein</fullName>
    </submittedName>
</protein>